<comment type="caution">
    <text evidence="4">The sequence shown here is derived from an EMBL/GenBank/DDBJ whole genome shotgun (WGS) entry which is preliminary data.</text>
</comment>
<dbReference type="InterPro" id="IPR032675">
    <property type="entry name" value="LRR_dom_sf"/>
</dbReference>
<gene>
    <name evidence="3" type="ORF">BYL167_LOCUS26497</name>
    <name evidence="4" type="ORF">GIL414_LOCUS30103</name>
</gene>
<dbReference type="SUPFAM" id="SSF52058">
    <property type="entry name" value="L domain-like"/>
    <property type="match status" value="1"/>
</dbReference>
<dbReference type="Pfam" id="PF12799">
    <property type="entry name" value="LRR_4"/>
    <property type="match status" value="1"/>
</dbReference>
<name>A0A8S2VJL3_9BILA</name>
<dbReference type="Gene3D" id="3.80.10.10">
    <property type="entry name" value="Ribonuclease Inhibitor"/>
    <property type="match status" value="1"/>
</dbReference>
<dbReference type="InterPro" id="IPR001611">
    <property type="entry name" value="Leu-rich_rpt"/>
</dbReference>
<organism evidence="4 5">
    <name type="scientific">Rotaria magnacalcarata</name>
    <dbReference type="NCBI Taxonomy" id="392030"/>
    <lineage>
        <taxon>Eukaryota</taxon>
        <taxon>Metazoa</taxon>
        <taxon>Spiralia</taxon>
        <taxon>Gnathifera</taxon>
        <taxon>Rotifera</taxon>
        <taxon>Eurotatoria</taxon>
        <taxon>Bdelloidea</taxon>
        <taxon>Philodinida</taxon>
        <taxon>Philodinidae</taxon>
        <taxon>Rotaria</taxon>
    </lineage>
</organism>
<keyword evidence="2" id="KW-0677">Repeat</keyword>
<keyword evidence="1" id="KW-0433">Leucine-rich repeat</keyword>
<evidence type="ECO:0000313" key="5">
    <source>
        <dbReference type="Proteomes" id="UP000681720"/>
    </source>
</evidence>
<dbReference type="AlphaFoldDB" id="A0A8S2VJL3"/>
<dbReference type="Proteomes" id="UP000681720">
    <property type="component" value="Unassembled WGS sequence"/>
</dbReference>
<feature type="non-terminal residue" evidence="4">
    <location>
        <position position="1"/>
    </location>
</feature>
<dbReference type="EMBL" id="CAJOBH010030690">
    <property type="protein sequence ID" value="CAF4275722.1"/>
    <property type="molecule type" value="Genomic_DNA"/>
</dbReference>
<sequence>NQISRIEGLKNCYRLQHLSLAHNRISQIEELDGLPLKYLNLVIYKR</sequence>
<evidence type="ECO:0000256" key="2">
    <source>
        <dbReference type="ARBA" id="ARBA00022737"/>
    </source>
</evidence>
<dbReference type="Proteomes" id="UP000681967">
    <property type="component" value="Unassembled WGS sequence"/>
</dbReference>
<protein>
    <submittedName>
        <fullName evidence="4">Uncharacterized protein</fullName>
    </submittedName>
</protein>
<proteinExistence type="predicted"/>
<dbReference type="EMBL" id="CAJOBJ010056633">
    <property type="protein sequence ID" value="CAF4399730.1"/>
    <property type="molecule type" value="Genomic_DNA"/>
</dbReference>
<dbReference type="InterPro" id="IPR025875">
    <property type="entry name" value="Leu-rich_rpt_4"/>
</dbReference>
<dbReference type="PROSITE" id="PS51450">
    <property type="entry name" value="LRR"/>
    <property type="match status" value="1"/>
</dbReference>
<accession>A0A8S2VJL3</accession>
<evidence type="ECO:0000256" key="1">
    <source>
        <dbReference type="ARBA" id="ARBA00022614"/>
    </source>
</evidence>
<evidence type="ECO:0000313" key="3">
    <source>
        <dbReference type="EMBL" id="CAF4275722.1"/>
    </source>
</evidence>
<reference evidence="4" key="1">
    <citation type="submission" date="2021-02" db="EMBL/GenBank/DDBJ databases">
        <authorList>
            <person name="Nowell W R."/>
        </authorList>
    </citation>
    <scope>NUCLEOTIDE SEQUENCE</scope>
</reference>
<evidence type="ECO:0000313" key="4">
    <source>
        <dbReference type="EMBL" id="CAF4399730.1"/>
    </source>
</evidence>